<dbReference type="AlphaFoldDB" id="A0A1M5D8W8"/>
<feature type="domain" description="Lipopolysaccharide assembly protein A" evidence="6">
    <location>
        <begin position="44"/>
        <end position="86"/>
    </location>
</feature>
<dbReference type="RefSeq" id="WP_073053281.1">
    <property type="nucleotide sequence ID" value="NZ_FQUP01000002.1"/>
</dbReference>
<protein>
    <recommendedName>
        <fullName evidence="6">Lipopolysaccharide assembly protein A domain-containing protein</fullName>
    </recommendedName>
</protein>
<evidence type="ECO:0000256" key="2">
    <source>
        <dbReference type="ARBA" id="ARBA00022692"/>
    </source>
</evidence>
<dbReference type="STRING" id="1122133.SAMN02745157_2602"/>
<evidence type="ECO:0000313" key="8">
    <source>
        <dbReference type="Proteomes" id="UP000184485"/>
    </source>
</evidence>
<sequence>MKRVIAIIILVPLAVLLVALAVANRHGVVLSLDPFNGDAPAAAITLPLYFVVFAAMAFGVLLGGVGTWLGQGHWRRQARRLKREASGPRREKDGYRTVAVTGPTAGLPALRRDAA</sequence>
<evidence type="ECO:0000256" key="1">
    <source>
        <dbReference type="ARBA" id="ARBA00022475"/>
    </source>
</evidence>
<dbReference type="Proteomes" id="UP000184485">
    <property type="component" value="Unassembled WGS sequence"/>
</dbReference>
<evidence type="ECO:0000256" key="4">
    <source>
        <dbReference type="ARBA" id="ARBA00023136"/>
    </source>
</evidence>
<keyword evidence="1" id="KW-1003">Cell membrane</keyword>
<dbReference type="Pfam" id="PF06305">
    <property type="entry name" value="LapA_dom"/>
    <property type="match status" value="1"/>
</dbReference>
<feature type="transmembrane region" description="Helical" evidence="5">
    <location>
        <begin position="47"/>
        <end position="70"/>
    </location>
</feature>
<organism evidence="7 8">
    <name type="scientific">Kaistia soli DSM 19436</name>
    <dbReference type="NCBI Taxonomy" id="1122133"/>
    <lineage>
        <taxon>Bacteria</taxon>
        <taxon>Pseudomonadati</taxon>
        <taxon>Pseudomonadota</taxon>
        <taxon>Alphaproteobacteria</taxon>
        <taxon>Hyphomicrobiales</taxon>
        <taxon>Kaistiaceae</taxon>
        <taxon>Kaistia</taxon>
    </lineage>
</organism>
<keyword evidence="4 5" id="KW-0472">Membrane</keyword>
<reference evidence="7 8" key="1">
    <citation type="submission" date="2016-11" db="EMBL/GenBank/DDBJ databases">
        <authorList>
            <person name="Jaros S."/>
            <person name="Januszkiewicz K."/>
            <person name="Wedrychowicz H."/>
        </authorList>
    </citation>
    <scope>NUCLEOTIDE SEQUENCE [LARGE SCALE GENOMIC DNA]</scope>
    <source>
        <strain evidence="7 8">DSM 19436</strain>
    </source>
</reference>
<evidence type="ECO:0000259" key="6">
    <source>
        <dbReference type="Pfam" id="PF06305"/>
    </source>
</evidence>
<evidence type="ECO:0000256" key="5">
    <source>
        <dbReference type="SAM" id="Phobius"/>
    </source>
</evidence>
<keyword evidence="3 5" id="KW-1133">Transmembrane helix</keyword>
<proteinExistence type="predicted"/>
<dbReference type="EMBL" id="FQUP01000002">
    <property type="protein sequence ID" value="SHF63489.1"/>
    <property type="molecule type" value="Genomic_DNA"/>
</dbReference>
<evidence type="ECO:0000313" key="7">
    <source>
        <dbReference type="EMBL" id="SHF63489.1"/>
    </source>
</evidence>
<gene>
    <name evidence="7" type="ORF">SAMN02745157_2602</name>
</gene>
<name>A0A1M5D8W8_9HYPH</name>
<dbReference type="OrthoDB" id="7868067at2"/>
<evidence type="ECO:0000256" key="3">
    <source>
        <dbReference type="ARBA" id="ARBA00022989"/>
    </source>
</evidence>
<keyword evidence="8" id="KW-1185">Reference proteome</keyword>
<keyword evidence="2 5" id="KW-0812">Transmembrane</keyword>
<dbReference type="GO" id="GO:0005886">
    <property type="term" value="C:plasma membrane"/>
    <property type="evidence" value="ECO:0007669"/>
    <property type="project" value="InterPro"/>
</dbReference>
<accession>A0A1M5D8W8</accession>
<dbReference type="InterPro" id="IPR010445">
    <property type="entry name" value="LapA_dom"/>
</dbReference>